<evidence type="ECO:0000313" key="3">
    <source>
        <dbReference type="EMBL" id="EMA45862.1"/>
    </source>
</evidence>
<dbReference type="InParanoid" id="M0MJH8"/>
<keyword evidence="1" id="KW-0472">Membrane</keyword>
<accession>M0MJH8</accession>
<dbReference type="InterPro" id="IPR058319">
    <property type="entry name" value="DUF8006"/>
</dbReference>
<feature type="transmembrane region" description="Helical" evidence="1">
    <location>
        <begin position="41"/>
        <end position="59"/>
    </location>
</feature>
<evidence type="ECO:0000313" key="4">
    <source>
        <dbReference type="Proteomes" id="UP000011669"/>
    </source>
</evidence>
<proteinExistence type="predicted"/>
<keyword evidence="1" id="KW-1133">Transmembrane helix</keyword>
<reference evidence="3 4" key="1">
    <citation type="journal article" date="2014" name="PLoS Genet.">
        <title>Phylogenetically driven sequencing of extremely halophilic archaea reveals strategies for static and dynamic osmo-response.</title>
        <authorList>
            <person name="Becker E.A."/>
            <person name="Seitzer P.M."/>
            <person name="Tritt A."/>
            <person name="Larsen D."/>
            <person name="Krusor M."/>
            <person name="Yao A.I."/>
            <person name="Wu D."/>
            <person name="Madern D."/>
            <person name="Eisen J.A."/>
            <person name="Darling A.E."/>
            <person name="Facciotti M.T."/>
        </authorList>
    </citation>
    <scope>NUCLEOTIDE SEQUENCE [LARGE SCALE GENOMIC DNA]</scope>
    <source>
        <strain evidence="3 4">DSM 5350</strain>
    </source>
</reference>
<comment type="caution">
    <text evidence="3">The sequence shown here is derived from an EMBL/GenBank/DDBJ whole genome shotgun (WGS) entry which is preliminary data.</text>
</comment>
<protein>
    <recommendedName>
        <fullName evidence="2">DUF8006 domain-containing protein</fullName>
    </recommendedName>
</protein>
<name>M0MJH8_9EURY</name>
<dbReference type="Pfam" id="PF26028">
    <property type="entry name" value="DUF8006"/>
    <property type="match status" value="1"/>
</dbReference>
<gene>
    <name evidence="3" type="ORF">C449_06361</name>
</gene>
<dbReference type="AlphaFoldDB" id="M0MJH8"/>
<dbReference type="PATRIC" id="fig|1227455.4.peg.1297"/>
<dbReference type="EMBL" id="AOMD01000016">
    <property type="protein sequence ID" value="EMA45862.1"/>
    <property type="molecule type" value="Genomic_DNA"/>
</dbReference>
<dbReference type="Proteomes" id="UP000011669">
    <property type="component" value="Unassembled WGS sequence"/>
</dbReference>
<keyword evidence="4" id="KW-1185">Reference proteome</keyword>
<sequence length="85" mass="9314">MFALPLQVIDKFLLQYNLGQVLLLVFVLATLAALTQRSLKIIALQTMTFGLLFMLVPSIDGPPLYLYLGIGLLMVAPMAYVSAGR</sequence>
<feature type="transmembrane region" description="Helical" evidence="1">
    <location>
        <begin position="12"/>
        <end position="34"/>
    </location>
</feature>
<organism evidence="3 4">
    <name type="scientific">Halococcus saccharolyticus DSM 5350</name>
    <dbReference type="NCBI Taxonomy" id="1227455"/>
    <lineage>
        <taxon>Archaea</taxon>
        <taxon>Methanobacteriati</taxon>
        <taxon>Methanobacteriota</taxon>
        <taxon>Stenosarchaea group</taxon>
        <taxon>Halobacteria</taxon>
        <taxon>Halobacteriales</taxon>
        <taxon>Halococcaceae</taxon>
        <taxon>Halococcus</taxon>
    </lineage>
</organism>
<feature type="domain" description="DUF8006" evidence="2">
    <location>
        <begin position="4"/>
        <end position="84"/>
    </location>
</feature>
<feature type="transmembrane region" description="Helical" evidence="1">
    <location>
        <begin position="65"/>
        <end position="83"/>
    </location>
</feature>
<evidence type="ECO:0000259" key="2">
    <source>
        <dbReference type="Pfam" id="PF26028"/>
    </source>
</evidence>
<keyword evidence="1" id="KW-0812">Transmembrane</keyword>
<dbReference type="RefSeq" id="WP_006077131.1">
    <property type="nucleotide sequence ID" value="NZ_AOMD01000016.1"/>
</dbReference>
<evidence type="ECO:0000256" key="1">
    <source>
        <dbReference type="SAM" id="Phobius"/>
    </source>
</evidence>